<dbReference type="AlphaFoldDB" id="A0A0D2CKH8"/>
<evidence type="ECO:0000259" key="8">
    <source>
        <dbReference type="PROSITE" id="PS50048"/>
    </source>
</evidence>
<dbReference type="SUPFAM" id="SSF57701">
    <property type="entry name" value="Zn2/Cys6 DNA-binding domain"/>
    <property type="match status" value="1"/>
</dbReference>
<dbReference type="Pfam" id="PF00172">
    <property type="entry name" value="Zn_clus"/>
    <property type="match status" value="1"/>
</dbReference>
<dbReference type="EMBL" id="KN847045">
    <property type="protein sequence ID" value="KIW24009.1"/>
    <property type="molecule type" value="Genomic_DNA"/>
</dbReference>
<dbReference type="PROSITE" id="PS00463">
    <property type="entry name" value="ZN2_CY6_FUNGAL_1"/>
    <property type="match status" value="1"/>
</dbReference>
<protein>
    <recommendedName>
        <fullName evidence="8">Zn(2)-C6 fungal-type domain-containing protein</fullName>
    </recommendedName>
</protein>
<dbReference type="OrthoDB" id="4491390at2759"/>
<dbReference type="VEuPathDB" id="FungiDB:PV07_09748"/>
<reference evidence="9 10" key="1">
    <citation type="submission" date="2015-01" db="EMBL/GenBank/DDBJ databases">
        <title>The Genome Sequence of Cladophialophora immunda CBS83496.</title>
        <authorList>
            <consortium name="The Broad Institute Genomics Platform"/>
            <person name="Cuomo C."/>
            <person name="de Hoog S."/>
            <person name="Gorbushina A."/>
            <person name="Stielow B."/>
            <person name="Teixiera M."/>
            <person name="Abouelleil A."/>
            <person name="Chapman S.B."/>
            <person name="Priest M."/>
            <person name="Young S.K."/>
            <person name="Wortman J."/>
            <person name="Nusbaum C."/>
            <person name="Birren B."/>
        </authorList>
    </citation>
    <scope>NUCLEOTIDE SEQUENCE [LARGE SCALE GENOMIC DNA]</scope>
    <source>
        <strain evidence="9 10">CBS 83496</strain>
    </source>
</reference>
<evidence type="ECO:0000313" key="9">
    <source>
        <dbReference type="EMBL" id="KIW24009.1"/>
    </source>
</evidence>
<evidence type="ECO:0000256" key="7">
    <source>
        <dbReference type="SAM" id="MobiDB-lite"/>
    </source>
</evidence>
<accession>A0A0D2CKH8</accession>
<gene>
    <name evidence="9" type="ORF">PV07_09748</name>
</gene>
<evidence type="ECO:0000313" key="10">
    <source>
        <dbReference type="Proteomes" id="UP000054466"/>
    </source>
</evidence>
<organism evidence="9 10">
    <name type="scientific">Cladophialophora immunda</name>
    <dbReference type="NCBI Taxonomy" id="569365"/>
    <lineage>
        <taxon>Eukaryota</taxon>
        <taxon>Fungi</taxon>
        <taxon>Dikarya</taxon>
        <taxon>Ascomycota</taxon>
        <taxon>Pezizomycotina</taxon>
        <taxon>Eurotiomycetes</taxon>
        <taxon>Chaetothyriomycetidae</taxon>
        <taxon>Chaetothyriales</taxon>
        <taxon>Herpotrichiellaceae</taxon>
        <taxon>Cladophialophora</taxon>
    </lineage>
</organism>
<keyword evidence="4" id="KW-0238">DNA-binding</keyword>
<dbReference type="GeneID" id="27348942"/>
<evidence type="ECO:0000256" key="3">
    <source>
        <dbReference type="ARBA" id="ARBA00023015"/>
    </source>
</evidence>
<keyword evidence="6" id="KW-0539">Nucleus</keyword>
<dbReference type="InterPro" id="IPR052360">
    <property type="entry name" value="Transcr_Regulatory_Proteins"/>
</dbReference>
<keyword evidence="1" id="KW-0479">Metal-binding</keyword>
<keyword evidence="5" id="KW-0804">Transcription</keyword>
<feature type="domain" description="Zn(2)-C6 fungal-type" evidence="8">
    <location>
        <begin position="72"/>
        <end position="100"/>
    </location>
</feature>
<evidence type="ECO:0000256" key="5">
    <source>
        <dbReference type="ARBA" id="ARBA00023163"/>
    </source>
</evidence>
<dbReference type="SMART" id="SM00066">
    <property type="entry name" value="GAL4"/>
    <property type="match status" value="1"/>
</dbReference>
<sequence>MTEKTTPQLPKVRVLAKGDVALQHRRGKAKANGSLPAVGESARSKADDNRAGLAFTEVKPRIKQLHHKVRSGCTTCKHRRIKCDEHKPSCKRCTRSGRVCLGYNPPRPWIFEGVEPKKRAATSALESESGGNPDSSSWQDPYLAATIDVLFGDTDEERRSLDFWLRGTGPTLGNFGPDNDFWCCFVPRWAWQSPIVRHLMVAAALVDEQLGLYRKATTSRVTPRVIWHYHAAITRMANAKAPDKVNLTVACLVAWVCETMQRNYAVAGVHIKAASRLWGEIKASSDKLPQSMLDTMAPIERAVRLCDSYTKAVLAEDPPSSNPLMDGTGPVEDTTGDVPVVHSLRQARGLLLESIAAFSAKEWTDADARRQRLYIRNWHQAIRRYCSYGTESRLHKITVQMLFNVGMAFLPESEAGTFSHYANPKALKHILEIFERISAEKRKEKPSLDGDEIEVTLVSALEVMMNNIYHDNLYQRCEQLRGALGRPCADSKRFSATANGDLNSQSDHIAQVLTLLPDQWRRSLRTGRI</sequence>
<evidence type="ECO:0000256" key="1">
    <source>
        <dbReference type="ARBA" id="ARBA00022723"/>
    </source>
</evidence>
<dbReference type="PANTHER" id="PTHR36206">
    <property type="entry name" value="ASPERCRYPTIN BIOSYNTHESIS CLUSTER-SPECIFIC TRANSCRIPTION REGULATOR ATNN-RELATED"/>
    <property type="match status" value="1"/>
</dbReference>
<dbReference type="RefSeq" id="XP_016244225.1">
    <property type="nucleotide sequence ID" value="XM_016397034.1"/>
</dbReference>
<dbReference type="GO" id="GO:0000981">
    <property type="term" value="F:DNA-binding transcription factor activity, RNA polymerase II-specific"/>
    <property type="evidence" value="ECO:0007669"/>
    <property type="project" value="InterPro"/>
</dbReference>
<dbReference type="GO" id="GO:0003677">
    <property type="term" value="F:DNA binding"/>
    <property type="evidence" value="ECO:0007669"/>
    <property type="project" value="UniProtKB-KW"/>
</dbReference>
<dbReference type="PANTHER" id="PTHR36206:SF12">
    <property type="entry name" value="ASPERCRYPTIN BIOSYNTHESIS CLUSTER-SPECIFIC TRANSCRIPTION REGULATOR ATNN-RELATED"/>
    <property type="match status" value="1"/>
</dbReference>
<keyword evidence="3" id="KW-0805">Transcription regulation</keyword>
<keyword evidence="2" id="KW-0862">Zinc</keyword>
<dbReference type="HOGENOM" id="CLU_042418_0_0_1"/>
<dbReference type="CDD" id="cd00067">
    <property type="entry name" value="GAL4"/>
    <property type="match status" value="1"/>
</dbReference>
<name>A0A0D2CKH8_9EURO</name>
<proteinExistence type="predicted"/>
<evidence type="ECO:0000256" key="2">
    <source>
        <dbReference type="ARBA" id="ARBA00022833"/>
    </source>
</evidence>
<evidence type="ECO:0000256" key="6">
    <source>
        <dbReference type="ARBA" id="ARBA00023242"/>
    </source>
</evidence>
<evidence type="ECO:0000256" key="4">
    <source>
        <dbReference type="ARBA" id="ARBA00023125"/>
    </source>
</evidence>
<feature type="region of interest" description="Disordered" evidence="7">
    <location>
        <begin position="25"/>
        <end position="44"/>
    </location>
</feature>
<dbReference type="InterPro" id="IPR036864">
    <property type="entry name" value="Zn2-C6_fun-type_DNA-bd_sf"/>
</dbReference>
<dbReference type="PROSITE" id="PS50048">
    <property type="entry name" value="ZN2_CY6_FUNGAL_2"/>
    <property type="match status" value="1"/>
</dbReference>
<dbReference type="Proteomes" id="UP000054466">
    <property type="component" value="Unassembled WGS sequence"/>
</dbReference>
<dbReference type="GO" id="GO:0008270">
    <property type="term" value="F:zinc ion binding"/>
    <property type="evidence" value="ECO:0007669"/>
    <property type="project" value="InterPro"/>
</dbReference>
<keyword evidence="10" id="KW-1185">Reference proteome</keyword>
<dbReference type="InterPro" id="IPR001138">
    <property type="entry name" value="Zn2Cys6_DnaBD"/>
</dbReference>
<dbReference type="Gene3D" id="4.10.240.10">
    <property type="entry name" value="Zn(2)-C6 fungal-type DNA-binding domain"/>
    <property type="match status" value="1"/>
</dbReference>